<dbReference type="OrthoDB" id="21330at2759"/>
<dbReference type="Proteomes" id="UP000284842">
    <property type="component" value="Unassembled WGS sequence"/>
</dbReference>
<feature type="region of interest" description="Disordered" evidence="1">
    <location>
        <begin position="76"/>
        <end position="100"/>
    </location>
</feature>
<organism evidence="2 3">
    <name type="scientific">Panaeolus cyanescens</name>
    <dbReference type="NCBI Taxonomy" id="181874"/>
    <lineage>
        <taxon>Eukaryota</taxon>
        <taxon>Fungi</taxon>
        <taxon>Dikarya</taxon>
        <taxon>Basidiomycota</taxon>
        <taxon>Agaricomycotina</taxon>
        <taxon>Agaricomycetes</taxon>
        <taxon>Agaricomycetidae</taxon>
        <taxon>Agaricales</taxon>
        <taxon>Agaricineae</taxon>
        <taxon>Galeropsidaceae</taxon>
        <taxon>Panaeolus</taxon>
    </lineage>
</organism>
<gene>
    <name evidence="2" type="ORF">CVT24_007011</name>
</gene>
<protein>
    <submittedName>
        <fullName evidence="2">Uncharacterized protein</fullName>
    </submittedName>
</protein>
<dbReference type="EMBL" id="NHTK01001058">
    <property type="protein sequence ID" value="PPR03525.1"/>
    <property type="molecule type" value="Genomic_DNA"/>
</dbReference>
<dbReference type="Gene3D" id="3.30.460.10">
    <property type="entry name" value="Beta Polymerase, domain 2"/>
    <property type="match status" value="1"/>
</dbReference>
<dbReference type="AlphaFoldDB" id="A0A409YKH0"/>
<feature type="compositionally biased region" description="Pro residues" evidence="1">
    <location>
        <begin position="77"/>
        <end position="86"/>
    </location>
</feature>
<comment type="caution">
    <text evidence="2">The sequence shown here is derived from an EMBL/GenBank/DDBJ whole genome shotgun (WGS) entry which is preliminary data.</text>
</comment>
<reference evidence="2 3" key="1">
    <citation type="journal article" date="2018" name="Evol. Lett.">
        <title>Horizontal gene cluster transfer increased hallucinogenic mushroom diversity.</title>
        <authorList>
            <person name="Reynolds H.T."/>
            <person name="Vijayakumar V."/>
            <person name="Gluck-Thaler E."/>
            <person name="Korotkin H.B."/>
            <person name="Matheny P.B."/>
            <person name="Slot J.C."/>
        </authorList>
    </citation>
    <scope>NUCLEOTIDE SEQUENCE [LARGE SCALE GENOMIC DNA]</scope>
    <source>
        <strain evidence="2 3">2629</strain>
    </source>
</reference>
<dbReference type="Pfam" id="PF02410">
    <property type="entry name" value="RsfS"/>
    <property type="match status" value="1"/>
</dbReference>
<name>A0A409YKH0_9AGAR</name>
<evidence type="ECO:0000313" key="3">
    <source>
        <dbReference type="Proteomes" id="UP000284842"/>
    </source>
</evidence>
<evidence type="ECO:0000256" key="1">
    <source>
        <dbReference type="SAM" id="MobiDB-lite"/>
    </source>
</evidence>
<proteinExistence type="predicted"/>
<accession>A0A409YKH0</accession>
<dbReference type="InParanoid" id="A0A409YKH0"/>
<keyword evidence="3" id="KW-1185">Reference proteome</keyword>
<dbReference type="InterPro" id="IPR043519">
    <property type="entry name" value="NT_sf"/>
</dbReference>
<sequence length="191" mass="21068">MLTRQLRLAPNNLFKRLQHSVPWFVHPSPSPLQQNVLPSEPPSVPQDAPDILKHLHAQLIQSPHLEKSALSIAPAILPQPGPPLPLRSPQGRRKRGGTYPGVSAYDTDTGGLWNWVVSAQVKEGTEGRGSIQSVVRLVRKTLLNHSPPLELPSKSGKQKGVDWVMIDGGQFAIHILSKAAREKYFNNSGEW</sequence>
<evidence type="ECO:0000313" key="2">
    <source>
        <dbReference type="EMBL" id="PPR03525.1"/>
    </source>
</evidence>